<dbReference type="Proteomes" id="UP000887565">
    <property type="component" value="Unplaced"/>
</dbReference>
<reference evidence="3" key="1">
    <citation type="submission" date="2022-11" db="UniProtKB">
        <authorList>
            <consortium name="WormBaseParasite"/>
        </authorList>
    </citation>
    <scope>IDENTIFICATION</scope>
</reference>
<accession>A0A915KV84</accession>
<proteinExistence type="predicted"/>
<name>A0A915KV84_ROMCU</name>
<evidence type="ECO:0000256" key="1">
    <source>
        <dbReference type="SAM" id="MobiDB-lite"/>
    </source>
</evidence>
<organism evidence="2 3">
    <name type="scientific">Romanomermis culicivorax</name>
    <name type="common">Nematode worm</name>
    <dbReference type="NCBI Taxonomy" id="13658"/>
    <lineage>
        <taxon>Eukaryota</taxon>
        <taxon>Metazoa</taxon>
        <taxon>Ecdysozoa</taxon>
        <taxon>Nematoda</taxon>
        <taxon>Enoplea</taxon>
        <taxon>Dorylaimia</taxon>
        <taxon>Mermithida</taxon>
        <taxon>Mermithoidea</taxon>
        <taxon>Mermithidae</taxon>
        <taxon>Romanomermis</taxon>
    </lineage>
</organism>
<dbReference type="WBParaSite" id="nRc.2.0.1.t42705-RA">
    <property type="protein sequence ID" value="nRc.2.0.1.t42705-RA"/>
    <property type="gene ID" value="nRc.2.0.1.g42705"/>
</dbReference>
<feature type="region of interest" description="Disordered" evidence="1">
    <location>
        <begin position="1"/>
        <end position="37"/>
    </location>
</feature>
<evidence type="ECO:0000313" key="3">
    <source>
        <dbReference type="WBParaSite" id="nRc.2.0.1.t42705-RA"/>
    </source>
</evidence>
<dbReference type="AlphaFoldDB" id="A0A915KV84"/>
<sequence length="88" mass="10410">MTKRTSNNVDQDSMAANKRKFHDQVENSSSNDNNEKLAIKQKVDISEKRVEMEKFRQLQKFIIEKMAVAKTEMDNIKMDWIRAFKNKS</sequence>
<evidence type="ECO:0000313" key="2">
    <source>
        <dbReference type="Proteomes" id="UP000887565"/>
    </source>
</evidence>
<feature type="compositionally biased region" description="Polar residues" evidence="1">
    <location>
        <begin position="1"/>
        <end position="11"/>
    </location>
</feature>
<keyword evidence="2" id="KW-1185">Reference proteome</keyword>
<protein>
    <submittedName>
        <fullName evidence="3">Uncharacterized protein</fullName>
    </submittedName>
</protein>